<evidence type="ECO:0000313" key="3">
    <source>
        <dbReference type="Proteomes" id="UP000003448"/>
    </source>
</evidence>
<feature type="region of interest" description="Disordered" evidence="1">
    <location>
        <begin position="69"/>
        <end position="93"/>
    </location>
</feature>
<evidence type="ECO:0000313" key="2">
    <source>
        <dbReference type="EMBL" id="CCH19611.1"/>
    </source>
</evidence>
<keyword evidence="3" id="KW-1185">Reference proteome</keyword>
<gene>
    <name evidence="2" type="ORF">MILUP08_44486</name>
</gene>
<dbReference type="RefSeq" id="WP_007461831.1">
    <property type="nucleotide sequence ID" value="NZ_HF570108.1"/>
</dbReference>
<dbReference type="Proteomes" id="UP000003448">
    <property type="component" value="Unassembled WGS sequence"/>
</dbReference>
<sequence>MELAVIWVPADIEPSEHAITRCLDHLRRHDYRLNGIMRASWERVEQKMIDGEVDVVVIADLGHLPPDRSPRIEVAAPVSSADEVRPVSGTQLG</sequence>
<evidence type="ECO:0000256" key="1">
    <source>
        <dbReference type="SAM" id="MobiDB-lite"/>
    </source>
</evidence>
<accession>I0L714</accession>
<reference evidence="3" key="1">
    <citation type="journal article" date="2012" name="J. Bacteriol.">
        <title>Genome Sequence of Micromonospora lupini Lupac 08, Isolated from Root Nodules of Lupinus angustifolius.</title>
        <authorList>
            <person name="Alonso-Vega P."/>
            <person name="Normand P."/>
            <person name="Bacigalupe R."/>
            <person name="Pujic P."/>
            <person name="Lajus A."/>
            <person name="Vallenet D."/>
            <person name="Carro L."/>
            <person name="Coll P."/>
            <person name="Trujillo M.E."/>
        </authorList>
    </citation>
    <scope>NUCLEOTIDE SEQUENCE [LARGE SCALE GENOMIC DNA]</scope>
    <source>
        <strain evidence="3">Lupac 08</strain>
    </source>
</reference>
<protein>
    <submittedName>
        <fullName evidence="2">Uncharacterized protein</fullName>
    </submittedName>
</protein>
<dbReference type="AlphaFoldDB" id="I0L714"/>
<comment type="caution">
    <text evidence="2">The sequence shown here is derived from an EMBL/GenBank/DDBJ whole genome shotgun (WGS) entry which is preliminary data.</text>
</comment>
<dbReference type="OrthoDB" id="3396869at2"/>
<organism evidence="2 3">
    <name type="scientific">Micromonospora lupini str. Lupac 08</name>
    <dbReference type="NCBI Taxonomy" id="1150864"/>
    <lineage>
        <taxon>Bacteria</taxon>
        <taxon>Bacillati</taxon>
        <taxon>Actinomycetota</taxon>
        <taxon>Actinomycetes</taxon>
        <taxon>Micromonosporales</taxon>
        <taxon>Micromonosporaceae</taxon>
        <taxon>Micromonospora</taxon>
    </lineage>
</organism>
<name>I0L714_9ACTN</name>
<proteinExistence type="predicted"/>
<dbReference type="EMBL" id="CAIE01000035">
    <property type="protein sequence ID" value="CCH19611.1"/>
    <property type="molecule type" value="Genomic_DNA"/>
</dbReference>